<protein>
    <submittedName>
        <fullName evidence="2">DUF1758 domain-containing protein</fullName>
    </submittedName>
</protein>
<name>A0A1I7V8F8_LOALO</name>
<reference evidence="2" key="2">
    <citation type="submission" date="2016-11" db="UniProtKB">
        <authorList>
            <consortium name="WormBaseParasite"/>
        </authorList>
    </citation>
    <scope>IDENTIFICATION</scope>
</reference>
<organism evidence="1 2">
    <name type="scientific">Loa loa</name>
    <name type="common">Eye worm</name>
    <name type="synonym">Filaria loa</name>
    <dbReference type="NCBI Taxonomy" id="7209"/>
    <lineage>
        <taxon>Eukaryota</taxon>
        <taxon>Metazoa</taxon>
        <taxon>Ecdysozoa</taxon>
        <taxon>Nematoda</taxon>
        <taxon>Chromadorea</taxon>
        <taxon>Rhabditida</taxon>
        <taxon>Spirurina</taxon>
        <taxon>Spiruromorpha</taxon>
        <taxon>Filarioidea</taxon>
        <taxon>Onchocercidae</taxon>
        <taxon>Loa</taxon>
    </lineage>
</organism>
<dbReference type="Proteomes" id="UP000095285">
    <property type="component" value="Unassembled WGS sequence"/>
</dbReference>
<dbReference type="STRING" id="7209.A0A1I7V8F8"/>
<sequence>MVTDDSIRETYMMCKEVRLINPDEPRKTSKALIFFDTGSDCNYVTESMETNDESYKFQTVVNITRKELQIHMDRTEQTWKLKAIGTKDLMTDYQEKNHRVKNQNVKHGEYLPALQAVISPEKSITKLRVVFDASAKTKKGSSLNECLYRGPVMMPSSIRILLRARQGCYLVVADVEKAFL</sequence>
<keyword evidence="1" id="KW-1185">Reference proteome</keyword>
<proteinExistence type="predicted"/>
<accession>A0A1I7V8F8</accession>
<evidence type="ECO:0000313" key="2">
    <source>
        <dbReference type="WBParaSite" id="EN70_11008"/>
    </source>
</evidence>
<dbReference type="AlphaFoldDB" id="A0A1I7V8F8"/>
<evidence type="ECO:0000313" key="1">
    <source>
        <dbReference type="Proteomes" id="UP000095285"/>
    </source>
</evidence>
<dbReference type="WBParaSite" id="EN70_11008">
    <property type="protein sequence ID" value="EN70_11008"/>
    <property type="gene ID" value="EN70_11008"/>
</dbReference>
<reference evidence="1" key="1">
    <citation type="submission" date="2012-04" db="EMBL/GenBank/DDBJ databases">
        <title>The Genome Sequence of Loa loa.</title>
        <authorList>
            <consortium name="The Broad Institute Genome Sequencing Platform"/>
            <consortium name="Broad Institute Genome Sequencing Center for Infectious Disease"/>
            <person name="Nutman T.B."/>
            <person name="Fink D.L."/>
            <person name="Russ C."/>
            <person name="Young S."/>
            <person name="Zeng Q."/>
            <person name="Gargeya S."/>
            <person name="Alvarado L."/>
            <person name="Berlin A."/>
            <person name="Chapman S.B."/>
            <person name="Chen Z."/>
            <person name="Freedman E."/>
            <person name="Gellesch M."/>
            <person name="Goldberg J."/>
            <person name="Griggs A."/>
            <person name="Gujja S."/>
            <person name="Heilman E.R."/>
            <person name="Heiman D."/>
            <person name="Howarth C."/>
            <person name="Mehta T."/>
            <person name="Neiman D."/>
            <person name="Pearson M."/>
            <person name="Roberts A."/>
            <person name="Saif S."/>
            <person name="Shea T."/>
            <person name="Shenoy N."/>
            <person name="Sisk P."/>
            <person name="Stolte C."/>
            <person name="Sykes S."/>
            <person name="White J."/>
            <person name="Yandava C."/>
            <person name="Haas B."/>
            <person name="Henn M.R."/>
            <person name="Nusbaum C."/>
            <person name="Birren B."/>
        </authorList>
    </citation>
    <scope>NUCLEOTIDE SEQUENCE [LARGE SCALE GENOMIC DNA]</scope>
</reference>